<organism evidence="1 2">
    <name type="scientific">Araneus ventricosus</name>
    <name type="common">Orbweaver spider</name>
    <name type="synonym">Epeira ventricosa</name>
    <dbReference type="NCBI Taxonomy" id="182803"/>
    <lineage>
        <taxon>Eukaryota</taxon>
        <taxon>Metazoa</taxon>
        <taxon>Ecdysozoa</taxon>
        <taxon>Arthropoda</taxon>
        <taxon>Chelicerata</taxon>
        <taxon>Arachnida</taxon>
        <taxon>Araneae</taxon>
        <taxon>Araneomorphae</taxon>
        <taxon>Entelegynae</taxon>
        <taxon>Araneoidea</taxon>
        <taxon>Araneidae</taxon>
        <taxon>Araneus</taxon>
    </lineage>
</organism>
<dbReference type="AlphaFoldDB" id="A0A4Y2A333"/>
<proteinExistence type="predicted"/>
<accession>A0A4Y2A333</accession>
<reference evidence="1 2" key="1">
    <citation type="journal article" date="2019" name="Sci. Rep.">
        <title>Orb-weaving spider Araneus ventricosus genome elucidates the spidroin gene catalogue.</title>
        <authorList>
            <person name="Kono N."/>
            <person name="Nakamura H."/>
            <person name="Ohtoshi R."/>
            <person name="Moran D.A.P."/>
            <person name="Shinohara A."/>
            <person name="Yoshida Y."/>
            <person name="Fujiwara M."/>
            <person name="Mori M."/>
            <person name="Tomita M."/>
            <person name="Arakawa K."/>
        </authorList>
    </citation>
    <scope>NUCLEOTIDE SEQUENCE [LARGE SCALE GENOMIC DNA]</scope>
</reference>
<evidence type="ECO:0000313" key="1">
    <source>
        <dbReference type="EMBL" id="GBL74261.1"/>
    </source>
</evidence>
<protein>
    <submittedName>
        <fullName evidence="1">Uncharacterized protein</fullName>
    </submittedName>
</protein>
<gene>
    <name evidence="1" type="ORF">AVEN_235261_1</name>
</gene>
<evidence type="ECO:0000313" key="2">
    <source>
        <dbReference type="Proteomes" id="UP000499080"/>
    </source>
</evidence>
<name>A0A4Y2A333_ARAVE</name>
<sequence>MSHLRGRRVLGPKPDSTQTLPCIWAWCALNLQPWVKRTSAGEVQKIPTLARPTQKVCKAGRGPVGRPPPACGGRDLLGTIKKNDTGIARTGAVILNTRELGV</sequence>
<dbReference type="EMBL" id="BGPR01000005">
    <property type="protein sequence ID" value="GBL74261.1"/>
    <property type="molecule type" value="Genomic_DNA"/>
</dbReference>
<keyword evidence="2" id="KW-1185">Reference proteome</keyword>
<comment type="caution">
    <text evidence="1">The sequence shown here is derived from an EMBL/GenBank/DDBJ whole genome shotgun (WGS) entry which is preliminary data.</text>
</comment>
<dbReference type="Proteomes" id="UP000499080">
    <property type="component" value="Unassembled WGS sequence"/>
</dbReference>